<gene>
    <name evidence="1" type="ORF">EJ997_02715</name>
</gene>
<dbReference type="EMBL" id="CP034593">
    <property type="protein sequence ID" value="AZQ76415.1"/>
    <property type="molecule type" value="Genomic_DNA"/>
</dbReference>
<accession>A0A3Q9G0W0</accession>
<proteinExistence type="predicted"/>
<dbReference type="KEGG" id="flh:EJ997_02715"/>
<name>A0A3Q9G0W0_9ACTO</name>
<dbReference type="AlphaFoldDB" id="A0A3Q9G0W0"/>
<evidence type="ECO:0000313" key="2">
    <source>
        <dbReference type="Proteomes" id="UP000280344"/>
    </source>
</evidence>
<dbReference type="Proteomes" id="UP000280344">
    <property type="component" value="Chromosome"/>
</dbReference>
<evidence type="ECO:0000313" key="1">
    <source>
        <dbReference type="EMBL" id="AZQ76415.1"/>
    </source>
</evidence>
<keyword evidence="2" id="KW-1185">Reference proteome</keyword>
<sequence>MSVPIPVANLDLVTIATVLELVVGNATRDLVLHKEGVPPADSKGVDTVAIPVANEHVVIGAAVLEGDVGIAGRQGVA</sequence>
<reference evidence="1 2" key="1">
    <citation type="submission" date="2018-12" db="EMBL/GenBank/DDBJ databases">
        <title>Complete genome sequence of Flaviflexus sp. H23T48.</title>
        <authorList>
            <person name="Bae J.-W."/>
            <person name="Lee J.-Y."/>
        </authorList>
    </citation>
    <scope>NUCLEOTIDE SEQUENCE [LARGE SCALE GENOMIC DNA]</scope>
    <source>
        <strain evidence="1 2">H23T48</strain>
    </source>
</reference>
<protein>
    <submittedName>
        <fullName evidence="1">Uncharacterized protein</fullName>
    </submittedName>
</protein>
<organism evidence="1 2">
    <name type="scientific">Flaviflexus ciconiae</name>
    <dbReference type="NCBI Taxonomy" id="2496867"/>
    <lineage>
        <taxon>Bacteria</taxon>
        <taxon>Bacillati</taxon>
        <taxon>Actinomycetota</taxon>
        <taxon>Actinomycetes</taxon>
        <taxon>Actinomycetales</taxon>
        <taxon>Actinomycetaceae</taxon>
        <taxon>Flaviflexus</taxon>
    </lineage>
</organism>